<dbReference type="Proteomes" id="UP000232688">
    <property type="component" value="Unassembled WGS sequence"/>
</dbReference>
<gene>
    <name evidence="1" type="ORF">RhiirA1_472234</name>
</gene>
<comment type="caution">
    <text evidence="1">The sequence shown here is derived from an EMBL/GenBank/DDBJ whole genome shotgun (WGS) entry which is preliminary data.</text>
</comment>
<sequence length="75" mass="8486">ENDDNNLVLNLESRVEKQDSLLTNMFNMIIKLTGQLSDKEQQHDPTTKEFASIGVLAIQPTSLNTIFNFNDCTTQ</sequence>
<name>A0A2N0R2Y5_9GLOM</name>
<proteinExistence type="predicted"/>
<feature type="non-terminal residue" evidence="1">
    <location>
        <position position="1"/>
    </location>
</feature>
<dbReference type="VEuPathDB" id="FungiDB:RhiirA1_472234"/>
<dbReference type="AlphaFoldDB" id="A0A2N0R2Y5"/>
<dbReference type="EMBL" id="LLXH01001774">
    <property type="protein sequence ID" value="PKC57610.1"/>
    <property type="molecule type" value="Genomic_DNA"/>
</dbReference>
<reference evidence="1 2" key="2">
    <citation type="submission" date="2017-10" db="EMBL/GenBank/DDBJ databases">
        <title>Genome analyses suggest a sexual origin of heterokaryosis in a supposedly ancient asexual fungus.</title>
        <authorList>
            <person name="Corradi N."/>
            <person name="Sedzielewska K."/>
            <person name="Noel J."/>
            <person name="Charron P."/>
            <person name="Farinelli L."/>
            <person name="Marton T."/>
            <person name="Kruger M."/>
            <person name="Pelin A."/>
            <person name="Brachmann A."/>
            <person name="Corradi N."/>
        </authorList>
    </citation>
    <scope>NUCLEOTIDE SEQUENCE [LARGE SCALE GENOMIC DNA]</scope>
    <source>
        <strain evidence="1 2">A1</strain>
    </source>
</reference>
<protein>
    <submittedName>
        <fullName evidence="1">Uncharacterized protein</fullName>
    </submittedName>
</protein>
<organism evidence="1 2">
    <name type="scientific">Rhizophagus irregularis</name>
    <dbReference type="NCBI Taxonomy" id="588596"/>
    <lineage>
        <taxon>Eukaryota</taxon>
        <taxon>Fungi</taxon>
        <taxon>Fungi incertae sedis</taxon>
        <taxon>Mucoromycota</taxon>
        <taxon>Glomeromycotina</taxon>
        <taxon>Glomeromycetes</taxon>
        <taxon>Glomerales</taxon>
        <taxon>Glomeraceae</taxon>
        <taxon>Rhizophagus</taxon>
    </lineage>
</organism>
<reference evidence="1 2" key="1">
    <citation type="submission" date="2017-10" db="EMBL/GenBank/DDBJ databases">
        <title>Extensive intraspecific genome diversity in a model arbuscular mycorrhizal fungus.</title>
        <authorList>
            <person name="Chen E.C.H."/>
            <person name="Morin E."/>
            <person name="Baudet D."/>
            <person name="Noel J."/>
            <person name="Ndikumana S."/>
            <person name="Charron P."/>
            <person name="St-Onge C."/>
            <person name="Giorgi J."/>
            <person name="Grigoriev I.V."/>
            <person name="Roux C."/>
            <person name="Martin F.M."/>
            <person name="Corradi N."/>
        </authorList>
    </citation>
    <scope>NUCLEOTIDE SEQUENCE [LARGE SCALE GENOMIC DNA]</scope>
    <source>
        <strain evidence="1 2">A1</strain>
    </source>
</reference>
<accession>A0A2N0R2Y5</accession>
<evidence type="ECO:0000313" key="1">
    <source>
        <dbReference type="EMBL" id="PKC57610.1"/>
    </source>
</evidence>
<evidence type="ECO:0000313" key="2">
    <source>
        <dbReference type="Proteomes" id="UP000232688"/>
    </source>
</evidence>